<evidence type="ECO:0000256" key="7">
    <source>
        <dbReference type="ARBA" id="ARBA00023180"/>
    </source>
</evidence>
<evidence type="ECO:0000256" key="6">
    <source>
        <dbReference type="ARBA" id="ARBA00023157"/>
    </source>
</evidence>
<dbReference type="PANTHER" id="PTHR11709">
    <property type="entry name" value="MULTI-COPPER OXIDASE"/>
    <property type="match status" value="1"/>
</dbReference>
<dbReference type="GO" id="GO:0004322">
    <property type="term" value="F:ferroxidase activity"/>
    <property type="evidence" value="ECO:0007669"/>
    <property type="project" value="TreeGrafter"/>
</dbReference>
<dbReference type="Pfam" id="PF07732">
    <property type="entry name" value="Cu-oxidase_3"/>
    <property type="match status" value="1"/>
</dbReference>
<keyword evidence="3" id="KW-0732">Signal</keyword>
<protein>
    <recommendedName>
        <fullName evidence="12">Hephaestin</fullName>
    </recommendedName>
</protein>
<keyword evidence="4" id="KW-0677">Repeat</keyword>
<reference evidence="10" key="1">
    <citation type="thesis" date="2020" institute="ProQuest LLC" country="789 East Eisenhower Parkway, Ann Arbor, MI, USA">
        <title>Comparative Genomics and Chromosome Evolution.</title>
        <authorList>
            <person name="Mudd A.B."/>
        </authorList>
    </citation>
    <scope>NUCLEOTIDE SEQUENCE</scope>
    <source>
        <strain evidence="10">237g6f4</strain>
        <tissue evidence="10">Blood</tissue>
    </source>
</reference>
<keyword evidence="11" id="KW-1185">Reference proteome</keyword>
<dbReference type="Proteomes" id="UP000824782">
    <property type="component" value="Unassembled WGS sequence"/>
</dbReference>
<keyword evidence="5" id="KW-0560">Oxidoreductase</keyword>
<keyword evidence="7" id="KW-0325">Glycoprotein</keyword>
<dbReference type="FunFam" id="2.60.40.420:FF:000009">
    <property type="entry name" value="Ceruloplasmin"/>
    <property type="match status" value="1"/>
</dbReference>
<evidence type="ECO:0000259" key="8">
    <source>
        <dbReference type="Pfam" id="PF07731"/>
    </source>
</evidence>
<comment type="caution">
    <text evidence="10">The sequence shown here is derived from an EMBL/GenBank/DDBJ whole genome shotgun (WGS) entry which is preliminary data.</text>
</comment>
<keyword evidence="6" id="KW-1015">Disulfide bond</keyword>
<evidence type="ECO:0000313" key="11">
    <source>
        <dbReference type="Proteomes" id="UP000824782"/>
    </source>
</evidence>
<dbReference type="SUPFAM" id="SSF49503">
    <property type="entry name" value="Cupredoxins"/>
    <property type="match status" value="2"/>
</dbReference>
<evidence type="ECO:0008006" key="12">
    <source>
        <dbReference type="Google" id="ProtNLM"/>
    </source>
</evidence>
<feature type="non-terminal residue" evidence="10">
    <location>
        <position position="1"/>
    </location>
</feature>
<gene>
    <name evidence="10" type="ORF">GDO81_025826</name>
</gene>
<dbReference type="EMBL" id="WNYA01004234">
    <property type="protein sequence ID" value="KAG8542916.1"/>
    <property type="molecule type" value="Genomic_DNA"/>
</dbReference>
<organism evidence="10 11">
    <name type="scientific">Engystomops pustulosus</name>
    <name type="common">Tungara frog</name>
    <name type="synonym">Physalaemus pustulosus</name>
    <dbReference type="NCBI Taxonomy" id="76066"/>
    <lineage>
        <taxon>Eukaryota</taxon>
        <taxon>Metazoa</taxon>
        <taxon>Chordata</taxon>
        <taxon>Craniata</taxon>
        <taxon>Vertebrata</taxon>
        <taxon>Euteleostomi</taxon>
        <taxon>Amphibia</taxon>
        <taxon>Batrachia</taxon>
        <taxon>Anura</taxon>
        <taxon>Neobatrachia</taxon>
        <taxon>Hyloidea</taxon>
        <taxon>Leptodactylidae</taxon>
        <taxon>Leiuperinae</taxon>
        <taxon>Engystomops</taxon>
    </lineage>
</organism>
<evidence type="ECO:0000256" key="2">
    <source>
        <dbReference type="ARBA" id="ARBA00022723"/>
    </source>
</evidence>
<dbReference type="Gene3D" id="2.60.40.420">
    <property type="entry name" value="Cupredoxins - blue copper proteins"/>
    <property type="match status" value="1"/>
</dbReference>
<dbReference type="InterPro" id="IPR045087">
    <property type="entry name" value="Cu-oxidase_fam"/>
</dbReference>
<evidence type="ECO:0000256" key="4">
    <source>
        <dbReference type="ARBA" id="ARBA00022737"/>
    </source>
</evidence>
<dbReference type="PANTHER" id="PTHR11709:SF233">
    <property type="entry name" value="FERROXIDASE HEPHL1"/>
    <property type="match status" value="1"/>
</dbReference>
<keyword evidence="2" id="KW-0479">Metal-binding</keyword>
<evidence type="ECO:0000256" key="1">
    <source>
        <dbReference type="ARBA" id="ARBA00010609"/>
    </source>
</evidence>
<dbReference type="InterPro" id="IPR011706">
    <property type="entry name" value="Cu-oxidase_C"/>
</dbReference>
<sequence>HASVFLENGKDRIGRVYKKAIYKQFTDARYHEEVRKPAWLGFLGPIIKAEVEDTIIVHLKNFASRSYTLHPHGVFYKKDSEGAFYPDGTSKSDKHDDAVPPGGHHTYNWIVKQEYAPTPEDPNCLTWIYHSHIDAPRDIASGLIGALLTCKQGTLDRSLQRVDVDKDFVMMFYVVDENISWYLEENIQTYCSEPDTVDVENEDFQESNKMHALNGFLFGNLPALGMCLGDSVSWHLFGMGNEVDIHSAFFYGHTVTNQGHRTDVINLFPATFVTVEMTPSTPGKWMLSCQVNDHIQDGGDTLYYTSPQAEECLLSPLAPPPL</sequence>
<dbReference type="AlphaFoldDB" id="A0AAV6Z8U6"/>
<dbReference type="InterPro" id="IPR008972">
    <property type="entry name" value="Cupredoxin"/>
</dbReference>
<evidence type="ECO:0000256" key="3">
    <source>
        <dbReference type="ARBA" id="ARBA00022729"/>
    </source>
</evidence>
<name>A0AAV6Z8U6_ENGPU</name>
<dbReference type="GO" id="GO:0005507">
    <property type="term" value="F:copper ion binding"/>
    <property type="evidence" value="ECO:0007669"/>
    <property type="project" value="InterPro"/>
</dbReference>
<dbReference type="Pfam" id="PF07731">
    <property type="entry name" value="Cu-oxidase_2"/>
    <property type="match status" value="1"/>
</dbReference>
<dbReference type="InterPro" id="IPR011707">
    <property type="entry name" value="Cu-oxidase-like_N"/>
</dbReference>
<proteinExistence type="inferred from homology"/>
<evidence type="ECO:0000259" key="9">
    <source>
        <dbReference type="Pfam" id="PF07732"/>
    </source>
</evidence>
<dbReference type="GO" id="GO:0005886">
    <property type="term" value="C:plasma membrane"/>
    <property type="evidence" value="ECO:0007669"/>
    <property type="project" value="TreeGrafter"/>
</dbReference>
<evidence type="ECO:0000313" key="10">
    <source>
        <dbReference type="EMBL" id="KAG8542916.1"/>
    </source>
</evidence>
<comment type="similarity">
    <text evidence="1">Belongs to the multicopper oxidase family.</text>
</comment>
<feature type="domain" description="Plastocyanin-like" evidence="8">
    <location>
        <begin position="257"/>
        <end position="298"/>
    </location>
</feature>
<feature type="domain" description="Plastocyanin-like" evidence="9">
    <location>
        <begin position="42"/>
        <end position="148"/>
    </location>
</feature>
<evidence type="ECO:0000256" key="5">
    <source>
        <dbReference type="ARBA" id="ARBA00023002"/>
    </source>
</evidence>
<accession>A0AAV6Z8U6</accession>
<dbReference type="GO" id="GO:0006826">
    <property type="term" value="P:iron ion transport"/>
    <property type="evidence" value="ECO:0007669"/>
    <property type="project" value="TreeGrafter"/>
</dbReference>